<comment type="cofactor">
    <cofactor evidence="3">
        <name>pyridoxal 5'-phosphate</name>
        <dbReference type="ChEBI" id="CHEBI:597326"/>
    </cofactor>
</comment>
<accession>A0A6M0RSF7</accession>
<protein>
    <recommendedName>
        <fullName evidence="2">Pyridoxal phosphate homeostasis protein</fullName>
        <shortName evidence="2">PLP homeostasis protein</shortName>
    </recommendedName>
</protein>
<dbReference type="InterPro" id="IPR029066">
    <property type="entry name" value="PLP-binding_barrel"/>
</dbReference>
<evidence type="ECO:0000313" key="6">
    <source>
        <dbReference type="EMBL" id="NEZ59158.1"/>
    </source>
</evidence>
<name>A0A6M0RSF7_9CYAN</name>
<dbReference type="GO" id="GO:0030170">
    <property type="term" value="F:pyridoxal phosphate binding"/>
    <property type="evidence" value="ECO:0007669"/>
    <property type="project" value="UniProtKB-UniRule"/>
</dbReference>
<dbReference type="Proteomes" id="UP000481033">
    <property type="component" value="Unassembled WGS sequence"/>
</dbReference>
<comment type="function">
    <text evidence="2">Pyridoxal 5'-phosphate (PLP)-binding protein, which is involved in PLP homeostasis.</text>
</comment>
<dbReference type="PANTHER" id="PTHR10146:SF14">
    <property type="entry name" value="PYRIDOXAL PHOSPHATE HOMEOSTASIS PROTEIN"/>
    <property type="match status" value="1"/>
</dbReference>
<organism evidence="6 7">
    <name type="scientific">Adonisia turfae CCMR0081</name>
    <dbReference type="NCBI Taxonomy" id="2292702"/>
    <lineage>
        <taxon>Bacteria</taxon>
        <taxon>Bacillati</taxon>
        <taxon>Cyanobacteriota</taxon>
        <taxon>Adonisia</taxon>
        <taxon>Adonisia turfae</taxon>
    </lineage>
</organism>
<evidence type="ECO:0000256" key="3">
    <source>
        <dbReference type="PIRSR" id="PIRSR004848-1"/>
    </source>
</evidence>
<dbReference type="PANTHER" id="PTHR10146">
    <property type="entry name" value="PROLINE SYNTHETASE CO-TRANSCRIBED BACTERIAL HOMOLOG PROTEIN"/>
    <property type="match status" value="1"/>
</dbReference>
<evidence type="ECO:0000256" key="4">
    <source>
        <dbReference type="RuleBase" id="RU004514"/>
    </source>
</evidence>
<feature type="modified residue" description="N6-(pyridoxal phosphate)lysine" evidence="2 3">
    <location>
        <position position="21"/>
    </location>
</feature>
<comment type="similarity">
    <text evidence="2 4">Belongs to the pyridoxal phosphate-binding protein YggS/PROSC family.</text>
</comment>
<dbReference type="AlphaFoldDB" id="A0A6M0RSF7"/>
<dbReference type="Gene3D" id="3.20.20.10">
    <property type="entry name" value="Alanine racemase"/>
    <property type="match status" value="1"/>
</dbReference>
<dbReference type="HAMAP" id="MF_02087">
    <property type="entry name" value="PLP_homeostasis"/>
    <property type="match status" value="1"/>
</dbReference>
<evidence type="ECO:0000256" key="2">
    <source>
        <dbReference type="HAMAP-Rule" id="MF_02087"/>
    </source>
</evidence>
<sequence length="216" mass="23887">MAQRVEQLELPAHVRLVAVSKTFPAAAIRAAYAAGLRDFGENKIQEAIAKQADLTDLPDITWHFIGHLQTNKARKALQHFDWIHSVDSLKLARRLDQIAAELSRSPICCLQVKLLADANKHGLTESELWQALPDLAQLSHLKLEGIMAIPPYGLLLPQTQSFFERAYALGQSLANHQETPLPIHHFSMGMSQDFPLAIAAGSNIIRLGTTLFGSRT</sequence>
<reference evidence="6 7" key="1">
    <citation type="journal article" date="2020" name="Microb. Ecol.">
        <title>Ecogenomics of the Marine Benthic Filamentous Cyanobacterium Adonisia.</title>
        <authorList>
            <person name="Walter J.M."/>
            <person name="Coutinho F.H."/>
            <person name="Leomil L."/>
            <person name="Hargreaves P.I."/>
            <person name="Campeao M.E."/>
            <person name="Vieira V.V."/>
            <person name="Silva B.S."/>
            <person name="Fistarol G.O."/>
            <person name="Salomon P.S."/>
            <person name="Sawabe T."/>
            <person name="Mino S."/>
            <person name="Hosokawa M."/>
            <person name="Miyashita H."/>
            <person name="Maruyama F."/>
            <person name="van Verk M.C."/>
            <person name="Dutilh B.E."/>
            <person name="Thompson C.C."/>
            <person name="Thompson F.L."/>
        </authorList>
    </citation>
    <scope>NUCLEOTIDE SEQUENCE [LARGE SCALE GENOMIC DNA]</scope>
    <source>
        <strain evidence="6 7">CCMR0081</strain>
    </source>
</reference>
<keyword evidence="7" id="KW-1185">Reference proteome</keyword>
<evidence type="ECO:0000256" key="1">
    <source>
        <dbReference type="ARBA" id="ARBA00022898"/>
    </source>
</evidence>
<dbReference type="CDD" id="cd00635">
    <property type="entry name" value="PLPDE_III_YBL036c_like"/>
    <property type="match status" value="1"/>
</dbReference>
<dbReference type="EMBL" id="QXHD01000004">
    <property type="protein sequence ID" value="NEZ59158.1"/>
    <property type="molecule type" value="Genomic_DNA"/>
</dbReference>
<gene>
    <name evidence="6" type="ORF">DXZ20_26650</name>
</gene>
<comment type="caution">
    <text evidence="6">The sequence shown here is derived from an EMBL/GenBank/DDBJ whole genome shotgun (WGS) entry which is preliminary data.</text>
</comment>
<feature type="domain" description="Alanine racemase N-terminal" evidence="5">
    <location>
        <begin position="11"/>
        <end position="215"/>
    </location>
</feature>
<dbReference type="InterPro" id="IPR011078">
    <property type="entry name" value="PyrdxlP_homeostasis"/>
</dbReference>
<dbReference type="InterPro" id="IPR001608">
    <property type="entry name" value="Ala_racemase_N"/>
</dbReference>
<dbReference type="Pfam" id="PF01168">
    <property type="entry name" value="Ala_racemase_N"/>
    <property type="match status" value="1"/>
</dbReference>
<dbReference type="PIRSF" id="PIRSF004848">
    <property type="entry name" value="YBL036c_PLPDEIII"/>
    <property type="match status" value="1"/>
</dbReference>
<keyword evidence="1 2" id="KW-0663">Pyridoxal phosphate</keyword>
<dbReference type="SUPFAM" id="SSF51419">
    <property type="entry name" value="PLP-binding barrel"/>
    <property type="match status" value="1"/>
</dbReference>
<evidence type="ECO:0000259" key="5">
    <source>
        <dbReference type="Pfam" id="PF01168"/>
    </source>
</evidence>
<evidence type="ECO:0000313" key="7">
    <source>
        <dbReference type="Proteomes" id="UP000481033"/>
    </source>
</evidence>
<proteinExistence type="inferred from homology"/>
<dbReference type="NCBIfam" id="TIGR00044">
    <property type="entry name" value="YggS family pyridoxal phosphate-dependent enzyme"/>
    <property type="match status" value="1"/>
</dbReference>